<dbReference type="CDD" id="cd00211">
    <property type="entry name" value="PTS_IIA_fru"/>
    <property type="match status" value="1"/>
</dbReference>
<reference evidence="2 3" key="1">
    <citation type="submission" date="2020-03" db="EMBL/GenBank/DDBJ databases">
        <title>Characterization of ganglioside-mimicking enterococci.</title>
        <authorList>
            <person name="Patry R.T."/>
            <person name="Nothaft H."/>
            <person name="Bridger R."/>
            <person name="Shajahan A."/>
            <person name="Huynh S."/>
            <person name="Sanchez S."/>
            <person name="Azadi P."/>
            <person name="Cooper K."/>
            <person name="Miller W.G."/>
            <person name="Parker C.T."/>
            <person name="Wells L."/>
            <person name="Szymanski C.M."/>
        </authorList>
    </citation>
    <scope>NUCLEOTIDE SEQUENCE [LARGE SCALE GENOMIC DNA]</scope>
    <source>
        <strain evidence="2 3">EGM181</strain>
    </source>
</reference>
<dbReference type="PANTHER" id="PTHR47738:SF3">
    <property type="entry name" value="PHOSPHOTRANSFERASE SYSTEM MANNITOL_FRUCTOSE-SPECIFIC IIA DOMAIN CONTAINING PROTEIN"/>
    <property type="match status" value="1"/>
</dbReference>
<proteinExistence type="predicted"/>
<protein>
    <submittedName>
        <fullName evidence="2">PTS sugar transporter subunit IIA</fullName>
    </submittedName>
</protein>
<dbReference type="PROSITE" id="PS51094">
    <property type="entry name" value="PTS_EIIA_TYPE_2"/>
    <property type="match status" value="1"/>
</dbReference>
<feature type="domain" description="PTS EIIA type-2" evidence="1">
    <location>
        <begin position="5"/>
        <end position="151"/>
    </location>
</feature>
<dbReference type="InterPro" id="IPR002178">
    <property type="entry name" value="PTS_EIIA_type-2_dom"/>
</dbReference>
<keyword evidence="2" id="KW-0813">Transport</keyword>
<gene>
    <name evidence="2" type="ORF">EGM181_15745</name>
</gene>
<dbReference type="InterPro" id="IPR016152">
    <property type="entry name" value="PTrfase/Anion_transptr"/>
</dbReference>
<dbReference type="Gene3D" id="3.40.930.10">
    <property type="entry name" value="Mannitol-specific EII, Chain A"/>
    <property type="match status" value="1"/>
</dbReference>
<dbReference type="EMBL" id="CP050485">
    <property type="protein sequence ID" value="QOG28611.1"/>
    <property type="molecule type" value="Genomic_DNA"/>
</dbReference>
<dbReference type="SUPFAM" id="SSF55804">
    <property type="entry name" value="Phoshotransferase/anion transport protein"/>
    <property type="match status" value="1"/>
</dbReference>
<dbReference type="RefSeq" id="WP_113849147.1">
    <property type="nucleotide sequence ID" value="NZ_CP050485.1"/>
</dbReference>
<evidence type="ECO:0000313" key="3">
    <source>
        <dbReference type="Proteomes" id="UP000516696"/>
    </source>
</evidence>
<accession>A0AAE7T1R0</accession>
<evidence type="ECO:0000313" key="2">
    <source>
        <dbReference type="EMBL" id="QOG28611.1"/>
    </source>
</evidence>
<dbReference type="AlphaFoldDB" id="A0AAE7T1R0"/>
<evidence type="ECO:0000259" key="1">
    <source>
        <dbReference type="PROSITE" id="PS51094"/>
    </source>
</evidence>
<keyword evidence="2" id="KW-0762">Sugar transport</keyword>
<dbReference type="Pfam" id="PF00359">
    <property type="entry name" value="PTS_EIIA_2"/>
    <property type="match status" value="1"/>
</dbReference>
<name>A0AAE7T1R0_ENTGA</name>
<organism evidence="2 3">
    <name type="scientific">Enterococcus gallinarum</name>
    <dbReference type="NCBI Taxonomy" id="1353"/>
    <lineage>
        <taxon>Bacteria</taxon>
        <taxon>Bacillati</taxon>
        <taxon>Bacillota</taxon>
        <taxon>Bacilli</taxon>
        <taxon>Lactobacillales</taxon>
        <taxon>Enterococcaceae</taxon>
        <taxon>Enterococcus</taxon>
    </lineage>
</organism>
<dbReference type="InterPro" id="IPR051541">
    <property type="entry name" value="PTS_SugarTrans_NitroReg"/>
</dbReference>
<dbReference type="PANTHER" id="PTHR47738">
    <property type="entry name" value="PTS SYSTEM FRUCTOSE-LIKE EIIA COMPONENT-RELATED"/>
    <property type="match status" value="1"/>
</dbReference>
<sequence length="153" mass="17834">MSYKWMFDERLICLDMEGGDLEQLFEKVAKQLMALGFVNENYLEGLSTREKAFPTGLITQYLNIALPHSDPEFIEKPFVYVVRLKKEVVMKQMGDSQEMKVKNFFFLGIKDPAKQVGLLQSFMTLFMDEPFVKAFMKAEETNTVYQLFTKNIN</sequence>
<dbReference type="Proteomes" id="UP000516696">
    <property type="component" value="Chromosome"/>
</dbReference>